<keyword evidence="1" id="KW-0175">Coiled coil</keyword>
<protein>
    <recommendedName>
        <fullName evidence="2">F-box domain-containing protein</fullName>
    </recommendedName>
</protein>
<dbReference type="Proteomes" id="UP001219525">
    <property type="component" value="Unassembled WGS sequence"/>
</dbReference>
<evidence type="ECO:0000259" key="2">
    <source>
        <dbReference type="Pfam" id="PF12937"/>
    </source>
</evidence>
<gene>
    <name evidence="3" type="ORF">GGX14DRAFT_648060</name>
</gene>
<dbReference type="EMBL" id="JARJCW010000049">
    <property type="protein sequence ID" value="KAJ7203842.1"/>
    <property type="molecule type" value="Genomic_DNA"/>
</dbReference>
<feature type="coiled-coil region" evidence="1">
    <location>
        <begin position="5"/>
        <end position="39"/>
    </location>
</feature>
<proteinExistence type="predicted"/>
<evidence type="ECO:0000256" key="1">
    <source>
        <dbReference type="SAM" id="Coils"/>
    </source>
</evidence>
<name>A0AAD6YBF3_9AGAR</name>
<dbReference type="InterPro" id="IPR032675">
    <property type="entry name" value="LRR_dom_sf"/>
</dbReference>
<keyword evidence="4" id="KW-1185">Reference proteome</keyword>
<comment type="caution">
    <text evidence="3">The sequence shown here is derived from an EMBL/GenBank/DDBJ whole genome shotgun (WGS) entry which is preliminary data.</text>
</comment>
<evidence type="ECO:0000313" key="3">
    <source>
        <dbReference type="EMBL" id="KAJ7203842.1"/>
    </source>
</evidence>
<dbReference type="Pfam" id="PF12937">
    <property type="entry name" value="F-box-like"/>
    <property type="match status" value="1"/>
</dbReference>
<dbReference type="InterPro" id="IPR001810">
    <property type="entry name" value="F-box_dom"/>
</dbReference>
<dbReference type="AlphaFoldDB" id="A0AAD6YBF3"/>
<organism evidence="3 4">
    <name type="scientific">Mycena pura</name>
    <dbReference type="NCBI Taxonomy" id="153505"/>
    <lineage>
        <taxon>Eukaryota</taxon>
        <taxon>Fungi</taxon>
        <taxon>Dikarya</taxon>
        <taxon>Basidiomycota</taxon>
        <taxon>Agaricomycotina</taxon>
        <taxon>Agaricomycetes</taxon>
        <taxon>Agaricomycetidae</taxon>
        <taxon>Agaricales</taxon>
        <taxon>Marasmiineae</taxon>
        <taxon>Mycenaceae</taxon>
        <taxon>Mycena</taxon>
    </lineage>
</organism>
<dbReference type="Gene3D" id="3.80.10.10">
    <property type="entry name" value="Ribonuclease Inhibitor"/>
    <property type="match status" value="1"/>
</dbReference>
<dbReference type="SUPFAM" id="SSF52047">
    <property type="entry name" value="RNI-like"/>
    <property type="match status" value="1"/>
</dbReference>
<reference evidence="3" key="1">
    <citation type="submission" date="2023-03" db="EMBL/GenBank/DDBJ databases">
        <title>Massive genome expansion in bonnet fungi (Mycena s.s.) driven by repeated elements and novel gene families across ecological guilds.</title>
        <authorList>
            <consortium name="Lawrence Berkeley National Laboratory"/>
            <person name="Harder C.B."/>
            <person name="Miyauchi S."/>
            <person name="Viragh M."/>
            <person name="Kuo A."/>
            <person name="Thoen E."/>
            <person name="Andreopoulos B."/>
            <person name="Lu D."/>
            <person name="Skrede I."/>
            <person name="Drula E."/>
            <person name="Henrissat B."/>
            <person name="Morin E."/>
            <person name="Kohler A."/>
            <person name="Barry K."/>
            <person name="LaButti K."/>
            <person name="Morin E."/>
            <person name="Salamov A."/>
            <person name="Lipzen A."/>
            <person name="Mereny Z."/>
            <person name="Hegedus B."/>
            <person name="Baldrian P."/>
            <person name="Stursova M."/>
            <person name="Weitz H."/>
            <person name="Taylor A."/>
            <person name="Grigoriev I.V."/>
            <person name="Nagy L.G."/>
            <person name="Martin F."/>
            <person name="Kauserud H."/>
        </authorList>
    </citation>
    <scope>NUCLEOTIDE SEQUENCE</scope>
    <source>
        <strain evidence="3">9144</strain>
    </source>
</reference>
<feature type="domain" description="F-box" evidence="2">
    <location>
        <begin position="48"/>
        <end position="101"/>
    </location>
</feature>
<accession>A0AAD6YBF3</accession>
<dbReference type="Gene3D" id="1.20.1280.50">
    <property type="match status" value="1"/>
</dbReference>
<evidence type="ECO:0000313" key="4">
    <source>
        <dbReference type="Proteomes" id="UP001219525"/>
    </source>
</evidence>
<sequence length="421" mass="46493">MNSAAAALRAQIDDIDKCLAALESQMTALRAQKKQLLKDLGSITYPVLTLPNEITVEILHFVPLMLRRYQNGPQPYGSLLRLASVCQTWRAVTLSTCTLWNDNVKVICDNIRDAGQLLAACLPRAGSLPLDLYIHLPKDDSSMGAILSTLSLYSSQWRRVHLSSSYGYKKTNFIQLPLDLPPSTFPLLEHLELFSFSIPYLLAVLPHAVNLRCLQLGRASSPEYAQVAPLSTLLPHLHTFICTHDPPAMVLQYLTLPALESLRLTHLSDAGVHVVLSCVARSSSTIRTLELTSMTFPATYNCLRSLSTITHLDLSCGWANDEEKEFFAAMISVGFLPALESLTCNDCWPESAESLVAVVSARWRGVKGTIKLISASLDFGDQDGDYDQDDDYDPLSYSRALRKLDQLGREGLKLVLTGAKI</sequence>